<evidence type="ECO:0000256" key="2">
    <source>
        <dbReference type="ARBA" id="ARBA00022664"/>
    </source>
</evidence>
<dbReference type="STRING" id="1344416.A0A138ZZY1"/>
<dbReference type="SUPFAM" id="SSF81698">
    <property type="entry name" value="FF domain"/>
    <property type="match status" value="5"/>
</dbReference>
<dbReference type="GO" id="GO:0045292">
    <property type="term" value="P:mRNA cis splicing, via spliceosome"/>
    <property type="evidence" value="ECO:0007669"/>
    <property type="project" value="InterPro"/>
</dbReference>
<name>A0A138ZZY1_GONPJ</name>
<dbReference type="EMBL" id="KQ965838">
    <property type="protein sequence ID" value="KXS10076.1"/>
    <property type="molecule type" value="Genomic_DNA"/>
</dbReference>
<dbReference type="Pfam" id="PF25432">
    <property type="entry name" value="FF_PRPF40A"/>
    <property type="match status" value="1"/>
</dbReference>
<dbReference type="InterPro" id="IPR002713">
    <property type="entry name" value="FF_domain"/>
</dbReference>
<evidence type="ECO:0000256" key="6">
    <source>
        <dbReference type="SAM" id="Coils"/>
    </source>
</evidence>
<organism evidence="10 11">
    <name type="scientific">Gonapodya prolifera (strain JEL478)</name>
    <name type="common">Monoblepharis prolifera</name>
    <dbReference type="NCBI Taxonomy" id="1344416"/>
    <lineage>
        <taxon>Eukaryota</taxon>
        <taxon>Fungi</taxon>
        <taxon>Fungi incertae sedis</taxon>
        <taxon>Chytridiomycota</taxon>
        <taxon>Chytridiomycota incertae sedis</taxon>
        <taxon>Monoblepharidomycetes</taxon>
        <taxon>Monoblepharidales</taxon>
        <taxon>Gonapodyaceae</taxon>
        <taxon>Gonapodya</taxon>
    </lineage>
</organism>
<feature type="domain" description="FF" evidence="9">
    <location>
        <begin position="466"/>
        <end position="522"/>
    </location>
</feature>
<dbReference type="InterPro" id="IPR036020">
    <property type="entry name" value="WW_dom_sf"/>
</dbReference>
<evidence type="ECO:0000256" key="1">
    <source>
        <dbReference type="ARBA" id="ARBA00004123"/>
    </source>
</evidence>
<keyword evidence="4" id="KW-0508">mRNA splicing</keyword>
<dbReference type="PANTHER" id="PTHR11864:SF0">
    <property type="entry name" value="PRP40 PRE-MRNA PROCESSING FACTOR 40 HOMOLOG A (YEAST)"/>
    <property type="match status" value="1"/>
</dbReference>
<dbReference type="Gene3D" id="1.10.10.440">
    <property type="entry name" value="FF domain"/>
    <property type="match status" value="5"/>
</dbReference>
<dbReference type="Proteomes" id="UP000070544">
    <property type="component" value="Unassembled WGS sequence"/>
</dbReference>
<dbReference type="InterPro" id="IPR039726">
    <property type="entry name" value="Prp40-like"/>
</dbReference>
<dbReference type="GO" id="GO:0005685">
    <property type="term" value="C:U1 snRNP"/>
    <property type="evidence" value="ECO:0007669"/>
    <property type="project" value="TreeGrafter"/>
</dbReference>
<dbReference type="InterPro" id="IPR036517">
    <property type="entry name" value="FF_domain_sf"/>
</dbReference>
<evidence type="ECO:0000259" key="8">
    <source>
        <dbReference type="PROSITE" id="PS50020"/>
    </source>
</evidence>
<dbReference type="SUPFAM" id="SSF51045">
    <property type="entry name" value="WW domain"/>
    <property type="match status" value="2"/>
</dbReference>
<dbReference type="FunFam" id="1.10.10.440:FF:000013">
    <property type="entry name" value="pre-mRNA-processing protein 40A isoform X1"/>
    <property type="match status" value="1"/>
</dbReference>
<dbReference type="AlphaFoldDB" id="A0A138ZZY1"/>
<evidence type="ECO:0008006" key="12">
    <source>
        <dbReference type="Google" id="ProtNLM"/>
    </source>
</evidence>
<reference evidence="10 11" key="1">
    <citation type="journal article" date="2015" name="Genome Biol. Evol.">
        <title>Phylogenomic analyses indicate that early fungi evolved digesting cell walls of algal ancestors of land plants.</title>
        <authorList>
            <person name="Chang Y."/>
            <person name="Wang S."/>
            <person name="Sekimoto S."/>
            <person name="Aerts A.L."/>
            <person name="Choi C."/>
            <person name="Clum A."/>
            <person name="LaButti K.M."/>
            <person name="Lindquist E.A."/>
            <person name="Yee Ngan C."/>
            <person name="Ohm R.A."/>
            <person name="Salamov A.A."/>
            <person name="Grigoriev I.V."/>
            <person name="Spatafora J.W."/>
            <person name="Berbee M.L."/>
        </authorList>
    </citation>
    <scope>NUCLEOTIDE SEQUENCE [LARGE SCALE GENOMIC DNA]</scope>
    <source>
        <strain evidence="10 11">JEL478</strain>
    </source>
</reference>
<evidence type="ECO:0000256" key="3">
    <source>
        <dbReference type="ARBA" id="ARBA00022737"/>
    </source>
</evidence>
<feature type="domain" description="WW" evidence="8">
    <location>
        <begin position="51"/>
        <end position="80"/>
    </location>
</feature>
<dbReference type="OrthoDB" id="187617at2759"/>
<feature type="domain" description="WW" evidence="8">
    <location>
        <begin position="5"/>
        <end position="38"/>
    </location>
</feature>
<protein>
    <recommendedName>
        <fullName evidence="12">Formin binding protein</fullName>
    </recommendedName>
</protein>
<dbReference type="OMA" id="RDEIFQD"/>
<dbReference type="Gene3D" id="2.20.70.10">
    <property type="match status" value="2"/>
</dbReference>
<feature type="coiled-coil region" evidence="6">
    <location>
        <begin position="303"/>
        <end position="337"/>
    </location>
</feature>
<feature type="compositionally biased region" description="Basic and acidic residues" evidence="7">
    <location>
        <begin position="548"/>
        <end position="608"/>
    </location>
</feature>
<feature type="compositionally biased region" description="Acidic residues" evidence="7">
    <location>
        <begin position="537"/>
        <end position="547"/>
    </location>
</feature>
<dbReference type="PANTHER" id="PTHR11864">
    <property type="entry name" value="PRE-MRNA-PROCESSING PROTEIN PRP40"/>
    <property type="match status" value="1"/>
</dbReference>
<dbReference type="GO" id="GO:0003723">
    <property type="term" value="F:RNA binding"/>
    <property type="evidence" value="ECO:0007669"/>
    <property type="project" value="TreeGrafter"/>
</dbReference>
<feature type="domain" description="FF" evidence="9">
    <location>
        <begin position="184"/>
        <end position="239"/>
    </location>
</feature>
<dbReference type="PROSITE" id="PS01159">
    <property type="entry name" value="WW_DOMAIN_1"/>
    <property type="match status" value="1"/>
</dbReference>
<accession>A0A138ZZY1</accession>
<dbReference type="SMART" id="SM00456">
    <property type="entry name" value="WW"/>
    <property type="match status" value="2"/>
</dbReference>
<dbReference type="Pfam" id="PF01846">
    <property type="entry name" value="FF"/>
    <property type="match status" value="3"/>
</dbReference>
<evidence type="ECO:0000259" key="9">
    <source>
        <dbReference type="PROSITE" id="PS51676"/>
    </source>
</evidence>
<proteinExistence type="predicted"/>
<keyword evidence="2" id="KW-0507">mRNA processing</keyword>
<evidence type="ECO:0000256" key="4">
    <source>
        <dbReference type="ARBA" id="ARBA00023187"/>
    </source>
</evidence>
<evidence type="ECO:0000313" key="11">
    <source>
        <dbReference type="Proteomes" id="UP000070544"/>
    </source>
</evidence>
<keyword evidence="5" id="KW-0539">Nucleus</keyword>
<evidence type="ECO:0000313" key="10">
    <source>
        <dbReference type="EMBL" id="KXS10076.1"/>
    </source>
</evidence>
<keyword evidence="6" id="KW-0175">Coiled coil</keyword>
<keyword evidence="3" id="KW-0677">Repeat</keyword>
<dbReference type="CDD" id="cd00201">
    <property type="entry name" value="WW"/>
    <property type="match status" value="2"/>
</dbReference>
<gene>
    <name evidence="10" type="ORF">M427DRAFT_63010</name>
</gene>
<feature type="domain" description="FF" evidence="9">
    <location>
        <begin position="117"/>
        <end position="171"/>
    </location>
</feature>
<dbReference type="PROSITE" id="PS50020">
    <property type="entry name" value="WW_DOMAIN_2"/>
    <property type="match status" value="2"/>
</dbReference>
<keyword evidence="11" id="KW-1185">Reference proteome</keyword>
<sequence>MLPSLTTQAQWTAHQTTDGRTYFYNATTKATTWEKPDELKNPLERALATLPWKEYTDKSSGRKYYSNTQTKQTVWEMPPDWKQMVERYERGESPLETGDGDALHPGNQQVVVDFRTKEEAEEAFMKLLAETGVDANWTWDQTMRAVISHPMYRALKSLSERKTAFEKYVAEKRRQEREEQRKRYMRDRAEFRKMLEEHSDIKSSTKWRKAAELLKDHPTFNVIPGEKEREQLFEDWVVETRNKEKDEFRQRRKVNMEKFRNLLRSIPQIDRFTRWRDAQQFYKSTPEYQNDTALQAMDALDFLSVFEEHIKQLENEYEEARNREQRLKRRQERKNREAFWAFLSDLVERGILTSTTKWKQIYPIVKDDPRYNAMLGQTGSSPLEMFWDILTDMEERSQEERKLVSEIMRERNITVTPETSFPLFLAQFSDERVTSVEKHTLRKVYEEQLERAIHRIKEDKRKEERRTRKRMDYFKALLKKVDPPLTAEAQWEEVRPRIEDKRDFQDLSEEQRIEVFDAVVKKLRKKEAEKGGLGGGEDSDDDDDERDEERRRRDGRDRDRKERERDRDREKDRERERSRREEDRDRDRERERGDRRDRSRDRERDVRDKKSRHERSRRDRSGSASEDEHDRKRRRKDDEMEEGEI</sequence>
<dbReference type="PROSITE" id="PS51676">
    <property type="entry name" value="FF"/>
    <property type="match status" value="4"/>
</dbReference>
<dbReference type="GO" id="GO:0071004">
    <property type="term" value="C:U2-type prespliceosome"/>
    <property type="evidence" value="ECO:0007669"/>
    <property type="project" value="TreeGrafter"/>
</dbReference>
<dbReference type="InterPro" id="IPR001202">
    <property type="entry name" value="WW_dom"/>
</dbReference>
<evidence type="ECO:0000256" key="7">
    <source>
        <dbReference type="SAM" id="MobiDB-lite"/>
    </source>
</evidence>
<dbReference type="Pfam" id="PF00397">
    <property type="entry name" value="WW"/>
    <property type="match status" value="2"/>
</dbReference>
<feature type="domain" description="FF" evidence="9">
    <location>
        <begin position="331"/>
        <end position="392"/>
    </location>
</feature>
<dbReference type="SMART" id="SM00441">
    <property type="entry name" value="FF"/>
    <property type="match status" value="5"/>
</dbReference>
<comment type="subcellular location">
    <subcellularLocation>
        <location evidence="1">Nucleus</location>
    </subcellularLocation>
</comment>
<feature type="region of interest" description="Disordered" evidence="7">
    <location>
        <begin position="526"/>
        <end position="645"/>
    </location>
</feature>
<feature type="compositionally biased region" description="Basic and acidic residues" evidence="7">
    <location>
        <begin position="616"/>
        <end position="630"/>
    </location>
</feature>
<evidence type="ECO:0000256" key="5">
    <source>
        <dbReference type="ARBA" id="ARBA00023242"/>
    </source>
</evidence>